<keyword evidence="3" id="KW-1185">Reference proteome</keyword>
<evidence type="ECO:0000259" key="1">
    <source>
        <dbReference type="Pfam" id="PF25597"/>
    </source>
</evidence>
<sequence>MESSNSFTTKSPVFSGKNYVVWAVKMKAYLKAFDLWEDIETECVLPPLPVNATLNQMRRHSEESAKRYESLTCIHSSVMDEIFSRIMTCETAKQAWDRIKQEFQGDQKAIQMQILSWRREYEMQKMSKTETVKEYADRVLKIVNQIRLNGEELSDRSVVQKVLVSLPEKFKPKISSLEDSRDLTQISLSKLCNALQAVSLRLESKPVEAQAQLAENDEQQEKQLFVASKIECCHVVKSGSSPCSHSKACRFFNVKTQKIEVSRSVKFDEKAIWDWEKQEVIDGIDDPPVRVTRTPDDVYSRCNLAVLKLCDYQDAENSVARRKAIQEGINMIVKNGTWELVDSPQNMSVIGVCCLFSKEEC</sequence>
<name>A0AAV5KSM0_9ROSI</name>
<organism evidence="2 3">
    <name type="scientific">Rubroshorea leprosula</name>
    <dbReference type="NCBI Taxonomy" id="152421"/>
    <lineage>
        <taxon>Eukaryota</taxon>
        <taxon>Viridiplantae</taxon>
        <taxon>Streptophyta</taxon>
        <taxon>Embryophyta</taxon>
        <taxon>Tracheophyta</taxon>
        <taxon>Spermatophyta</taxon>
        <taxon>Magnoliopsida</taxon>
        <taxon>eudicotyledons</taxon>
        <taxon>Gunneridae</taxon>
        <taxon>Pentapetalae</taxon>
        <taxon>rosids</taxon>
        <taxon>malvids</taxon>
        <taxon>Malvales</taxon>
        <taxon>Dipterocarpaceae</taxon>
        <taxon>Rubroshorea</taxon>
    </lineage>
</organism>
<dbReference type="Pfam" id="PF25597">
    <property type="entry name" value="SH3_retrovirus"/>
    <property type="match status" value="1"/>
</dbReference>
<reference evidence="2 3" key="1">
    <citation type="journal article" date="2021" name="Commun. Biol.">
        <title>The genome of Shorea leprosula (Dipterocarpaceae) highlights the ecological relevance of drought in aseasonal tropical rainforests.</title>
        <authorList>
            <person name="Ng K.K.S."/>
            <person name="Kobayashi M.J."/>
            <person name="Fawcett J.A."/>
            <person name="Hatakeyama M."/>
            <person name="Paape T."/>
            <person name="Ng C.H."/>
            <person name="Ang C.C."/>
            <person name="Tnah L.H."/>
            <person name="Lee C.T."/>
            <person name="Nishiyama T."/>
            <person name="Sese J."/>
            <person name="O'Brien M.J."/>
            <person name="Copetti D."/>
            <person name="Mohd Noor M.I."/>
            <person name="Ong R.C."/>
            <person name="Putra M."/>
            <person name="Sireger I.Z."/>
            <person name="Indrioko S."/>
            <person name="Kosugi Y."/>
            <person name="Izuno A."/>
            <person name="Isagi Y."/>
            <person name="Lee S.L."/>
            <person name="Shimizu K.K."/>
        </authorList>
    </citation>
    <scope>NUCLEOTIDE SEQUENCE [LARGE SCALE GENOMIC DNA]</scope>
    <source>
        <strain evidence="2">214</strain>
    </source>
</reference>
<accession>A0AAV5KSM0</accession>
<dbReference type="EMBL" id="BPVZ01000076">
    <property type="protein sequence ID" value="GKV27556.1"/>
    <property type="molecule type" value="Genomic_DNA"/>
</dbReference>
<comment type="caution">
    <text evidence="2">The sequence shown here is derived from an EMBL/GenBank/DDBJ whole genome shotgun (WGS) entry which is preliminary data.</text>
</comment>
<dbReference type="Proteomes" id="UP001054252">
    <property type="component" value="Unassembled WGS sequence"/>
</dbReference>
<proteinExistence type="predicted"/>
<dbReference type="PANTHER" id="PTHR35317:SF31">
    <property type="entry name" value="DUF4219 DOMAIN-CONTAINING PROTEIN"/>
    <property type="match status" value="1"/>
</dbReference>
<dbReference type="Pfam" id="PF14223">
    <property type="entry name" value="Retrotran_gag_2"/>
    <property type="match status" value="1"/>
</dbReference>
<evidence type="ECO:0000313" key="3">
    <source>
        <dbReference type="Proteomes" id="UP001054252"/>
    </source>
</evidence>
<dbReference type="InterPro" id="IPR057670">
    <property type="entry name" value="SH3_retrovirus"/>
</dbReference>
<dbReference type="AlphaFoldDB" id="A0AAV5KSM0"/>
<gene>
    <name evidence="2" type="ORF">SLEP1_g36718</name>
</gene>
<protein>
    <recommendedName>
        <fullName evidence="1">Retroviral polymerase SH3-like domain-containing protein</fullName>
    </recommendedName>
</protein>
<evidence type="ECO:0000313" key="2">
    <source>
        <dbReference type="EMBL" id="GKV27556.1"/>
    </source>
</evidence>
<dbReference type="PANTHER" id="PTHR35317">
    <property type="entry name" value="OS04G0629600 PROTEIN"/>
    <property type="match status" value="1"/>
</dbReference>
<feature type="domain" description="Retroviral polymerase SH3-like" evidence="1">
    <location>
        <begin position="244"/>
        <end position="279"/>
    </location>
</feature>